<feature type="transmembrane region" description="Helical" evidence="5">
    <location>
        <begin position="100"/>
        <end position="120"/>
    </location>
</feature>
<feature type="transmembrane region" description="Helical" evidence="5">
    <location>
        <begin position="46"/>
        <end position="66"/>
    </location>
</feature>
<gene>
    <name evidence="6" type="ORF">G3T38_17795</name>
</gene>
<proteinExistence type="predicted"/>
<evidence type="ECO:0000256" key="2">
    <source>
        <dbReference type="ARBA" id="ARBA00022692"/>
    </source>
</evidence>
<keyword evidence="2 5" id="KW-0812">Transmembrane</keyword>
<keyword evidence="4 5" id="KW-0472">Membrane</keyword>
<evidence type="ECO:0000313" key="6">
    <source>
        <dbReference type="EMBL" id="NEN80117.1"/>
    </source>
</evidence>
<dbReference type="EMBL" id="JAAGXA010000015">
    <property type="protein sequence ID" value="NEN80117.1"/>
    <property type="molecule type" value="Genomic_DNA"/>
</dbReference>
<evidence type="ECO:0000256" key="5">
    <source>
        <dbReference type="SAM" id="Phobius"/>
    </source>
</evidence>
<sequence>MSRGIAVGLYQPGTTPLHRLPPGPKVVGLAVASVTIVAVRSMPASFVFLALALGLALLTGVSLRLLVRSTRPVLIAALVVGAFQWWFYGRDKAIETLVDLVALAVLALCLTASTPVNAMLDALVRWLGPFRRVGVAPERVSLAFALAIAALPGMVELALETRDAARARGLGRHPRSYLTPFVVRVVSRAQETGDALQARGLGD</sequence>
<reference evidence="6 7" key="1">
    <citation type="journal article" date="2014" name="Int. J. Syst. Evol. Microbiol.">
        <title>Nocardioides zeae sp. nov., isolated from the stem of Zea mays.</title>
        <authorList>
            <person name="Glaeser S.P."/>
            <person name="McInroy J.A."/>
            <person name="Busse H.J."/>
            <person name="Kampfer P."/>
        </authorList>
    </citation>
    <scope>NUCLEOTIDE SEQUENCE [LARGE SCALE GENOMIC DNA]</scope>
    <source>
        <strain evidence="6 7">JCM 30728</strain>
    </source>
</reference>
<evidence type="ECO:0000256" key="4">
    <source>
        <dbReference type="ARBA" id="ARBA00023136"/>
    </source>
</evidence>
<name>A0A6P0HPF3_9ACTN</name>
<feature type="transmembrane region" description="Helical" evidence="5">
    <location>
        <begin position="140"/>
        <end position="159"/>
    </location>
</feature>
<comment type="subcellular location">
    <subcellularLocation>
        <location evidence="1">Membrane</location>
        <topology evidence="1">Multi-pass membrane protein</topology>
    </subcellularLocation>
</comment>
<organism evidence="6 7">
    <name type="scientific">Nocardioides zeae</name>
    <dbReference type="NCBI Taxonomy" id="1457234"/>
    <lineage>
        <taxon>Bacteria</taxon>
        <taxon>Bacillati</taxon>
        <taxon>Actinomycetota</taxon>
        <taxon>Actinomycetes</taxon>
        <taxon>Propionibacteriales</taxon>
        <taxon>Nocardioidaceae</taxon>
        <taxon>Nocardioides</taxon>
    </lineage>
</organism>
<evidence type="ECO:0000256" key="3">
    <source>
        <dbReference type="ARBA" id="ARBA00022989"/>
    </source>
</evidence>
<keyword evidence="3 5" id="KW-1133">Transmembrane helix</keyword>
<dbReference type="GO" id="GO:0005886">
    <property type="term" value="C:plasma membrane"/>
    <property type="evidence" value="ECO:0007669"/>
    <property type="project" value="UniProtKB-ARBA"/>
</dbReference>
<accession>A0A6P0HPF3</accession>
<evidence type="ECO:0000256" key="1">
    <source>
        <dbReference type="ARBA" id="ARBA00004141"/>
    </source>
</evidence>
<dbReference type="Proteomes" id="UP000468687">
    <property type="component" value="Unassembled WGS sequence"/>
</dbReference>
<comment type="caution">
    <text evidence="6">The sequence shown here is derived from an EMBL/GenBank/DDBJ whole genome shotgun (WGS) entry which is preliminary data.</text>
</comment>
<dbReference type="RefSeq" id="WP_163773780.1">
    <property type="nucleotide sequence ID" value="NZ_JAAGXA010000015.1"/>
</dbReference>
<dbReference type="AlphaFoldDB" id="A0A6P0HPF3"/>
<keyword evidence="7" id="KW-1185">Reference proteome</keyword>
<protein>
    <submittedName>
        <fullName evidence="6">Energy-coupling factor transporter transmembrane protein EcfT</fullName>
    </submittedName>
</protein>
<feature type="transmembrane region" description="Helical" evidence="5">
    <location>
        <begin position="72"/>
        <end position="88"/>
    </location>
</feature>
<dbReference type="Pfam" id="PF02361">
    <property type="entry name" value="CbiQ"/>
    <property type="match status" value="1"/>
</dbReference>
<evidence type="ECO:0000313" key="7">
    <source>
        <dbReference type="Proteomes" id="UP000468687"/>
    </source>
</evidence>
<dbReference type="InterPro" id="IPR003339">
    <property type="entry name" value="ABC/ECF_trnsptr_transmembrane"/>
</dbReference>